<evidence type="ECO:0008006" key="4">
    <source>
        <dbReference type="Google" id="ProtNLM"/>
    </source>
</evidence>
<dbReference type="InterPro" id="IPR050767">
    <property type="entry name" value="Sel1_AlgK"/>
</dbReference>
<gene>
    <name evidence="2" type="ORF">PECAL_2P20960</name>
</gene>
<dbReference type="Pfam" id="PF08238">
    <property type="entry name" value="Sel1"/>
    <property type="match status" value="3"/>
</dbReference>
<protein>
    <recommendedName>
        <fullName evidence="4">Sel1 repeat family protein</fullName>
    </recommendedName>
</protein>
<keyword evidence="3" id="KW-1185">Reference proteome</keyword>
<dbReference type="SMART" id="SM00671">
    <property type="entry name" value="SEL1"/>
    <property type="match status" value="3"/>
</dbReference>
<dbReference type="EMBL" id="CAKKNE010000002">
    <property type="protein sequence ID" value="CAH0368991.1"/>
    <property type="molecule type" value="Genomic_DNA"/>
</dbReference>
<comment type="caution">
    <text evidence="2">The sequence shown here is derived from an EMBL/GenBank/DDBJ whole genome shotgun (WGS) entry which is preliminary data.</text>
</comment>
<sequence>MNDPQGFLAHLREEANNGNGEALHDLGQIYAAPQLAQQFGIEVDQRQAVEYWRRGADLDDALCQSNFGSRLVRGYGVEMDEAAGFRYYKLAADQGSLEGLFGVAVCYENGEGVAVDLDEAWRLMNSALALAQANGDPGDYTSDIHAGLARIKSKRGGGNVAMVMTGPDGTVRTF</sequence>
<name>A0A8J2SEG0_9STRA</name>
<accession>A0A8J2SEG0</accession>
<dbReference type="Proteomes" id="UP000789595">
    <property type="component" value="Unassembled WGS sequence"/>
</dbReference>
<organism evidence="2 3">
    <name type="scientific">Pelagomonas calceolata</name>
    <dbReference type="NCBI Taxonomy" id="35677"/>
    <lineage>
        <taxon>Eukaryota</taxon>
        <taxon>Sar</taxon>
        <taxon>Stramenopiles</taxon>
        <taxon>Ochrophyta</taxon>
        <taxon>Pelagophyceae</taxon>
        <taxon>Pelagomonadales</taxon>
        <taxon>Pelagomonadaceae</taxon>
        <taxon>Pelagomonas</taxon>
    </lineage>
</organism>
<dbReference type="AlphaFoldDB" id="A0A8J2SEG0"/>
<comment type="similarity">
    <text evidence="1">Belongs to the sel-1 family.</text>
</comment>
<dbReference type="OrthoDB" id="77593at2759"/>
<dbReference type="Gene3D" id="1.25.40.10">
    <property type="entry name" value="Tetratricopeptide repeat domain"/>
    <property type="match status" value="1"/>
</dbReference>
<dbReference type="SUPFAM" id="SSF81901">
    <property type="entry name" value="HCP-like"/>
    <property type="match status" value="1"/>
</dbReference>
<reference evidence="2" key="1">
    <citation type="submission" date="2021-11" db="EMBL/GenBank/DDBJ databases">
        <authorList>
            <consortium name="Genoscope - CEA"/>
            <person name="William W."/>
        </authorList>
    </citation>
    <scope>NUCLEOTIDE SEQUENCE</scope>
</reference>
<evidence type="ECO:0000313" key="3">
    <source>
        <dbReference type="Proteomes" id="UP000789595"/>
    </source>
</evidence>
<dbReference type="PANTHER" id="PTHR11102">
    <property type="entry name" value="SEL-1-LIKE PROTEIN"/>
    <property type="match status" value="1"/>
</dbReference>
<dbReference type="PANTHER" id="PTHR11102:SF160">
    <property type="entry name" value="ERAD-ASSOCIATED E3 UBIQUITIN-PROTEIN LIGASE COMPONENT HRD3"/>
    <property type="match status" value="1"/>
</dbReference>
<evidence type="ECO:0000256" key="1">
    <source>
        <dbReference type="ARBA" id="ARBA00038101"/>
    </source>
</evidence>
<proteinExistence type="inferred from homology"/>
<dbReference type="InterPro" id="IPR006597">
    <property type="entry name" value="Sel1-like"/>
</dbReference>
<dbReference type="InterPro" id="IPR011990">
    <property type="entry name" value="TPR-like_helical_dom_sf"/>
</dbReference>
<evidence type="ECO:0000313" key="2">
    <source>
        <dbReference type="EMBL" id="CAH0368991.1"/>
    </source>
</evidence>